<dbReference type="SUPFAM" id="SSF54637">
    <property type="entry name" value="Thioesterase/thiol ester dehydrase-isomerase"/>
    <property type="match status" value="1"/>
</dbReference>
<dbReference type="RefSeq" id="WP_123846673.1">
    <property type="nucleotide sequence ID" value="NZ_RPDH01000001.1"/>
</dbReference>
<dbReference type="InterPro" id="IPR029069">
    <property type="entry name" value="HotDog_dom_sf"/>
</dbReference>
<sequence length="162" mass="17961">MAVPVANNRFIRLVNNRFRFSLFLLYKLPSAWLAGVRVVSMDAHSCTTVVPFRWLSQNPFRSTYFACLAMAAEMSSGVLAIAHTQGAGLRVSMLVTGMEALFLKKAKTKTYFTCEAGDDIHRAVALAVNSGEPSTIHIKVTGKQEDGIEIARFQITWSFKKV</sequence>
<proteinExistence type="predicted"/>
<dbReference type="Proteomes" id="UP000278351">
    <property type="component" value="Unassembled WGS sequence"/>
</dbReference>
<evidence type="ECO:0000313" key="2">
    <source>
        <dbReference type="Proteomes" id="UP000278351"/>
    </source>
</evidence>
<name>A0A3N4PZI6_9BACT</name>
<dbReference type="InterPro" id="IPR027961">
    <property type="entry name" value="DUF4442"/>
</dbReference>
<keyword evidence="2" id="KW-1185">Reference proteome</keyword>
<dbReference type="OrthoDB" id="9153186at2"/>
<reference evidence="1 2" key="1">
    <citation type="submission" date="2018-11" db="EMBL/GenBank/DDBJ databases">
        <title>Chitinophaga lutea sp.nov., isolate from arsenic contaminated soil.</title>
        <authorList>
            <person name="Zong Y."/>
        </authorList>
    </citation>
    <scope>NUCLEOTIDE SEQUENCE [LARGE SCALE GENOMIC DNA]</scope>
    <source>
        <strain evidence="1 2">ZY74</strain>
    </source>
</reference>
<dbReference type="Pfam" id="PF14539">
    <property type="entry name" value="DUF4442"/>
    <property type="match status" value="1"/>
</dbReference>
<dbReference type="AlphaFoldDB" id="A0A3N4PZI6"/>
<comment type="caution">
    <text evidence="1">The sequence shown here is derived from an EMBL/GenBank/DDBJ whole genome shotgun (WGS) entry which is preliminary data.</text>
</comment>
<organism evidence="1 2">
    <name type="scientific">Chitinophaga lutea</name>
    <dbReference type="NCBI Taxonomy" id="2488634"/>
    <lineage>
        <taxon>Bacteria</taxon>
        <taxon>Pseudomonadati</taxon>
        <taxon>Bacteroidota</taxon>
        <taxon>Chitinophagia</taxon>
        <taxon>Chitinophagales</taxon>
        <taxon>Chitinophagaceae</taxon>
        <taxon>Chitinophaga</taxon>
    </lineage>
</organism>
<gene>
    <name evidence="1" type="ORF">EGT74_11840</name>
</gene>
<protein>
    <submittedName>
        <fullName evidence="1">DUF4442 domain-containing protein</fullName>
    </submittedName>
</protein>
<evidence type="ECO:0000313" key="1">
    <source>
        <dbReference type="EMBL" id="RPE14162.1"/>
    </source>
</evidence>
<dbReference type="Gene3D" id="3.10.129.10">
    <property type="entry name" value="Hotdog Thioesterase"/>
    <property type="match status" value="1"/>
</dbReference>
<dbReference type="EMBL" id="RPDH01000001">
    <property type="protein sequence ID" value="RPE14162.1"/>
    <property type="molecule type" value="Genomic_DNA"/>
</dbReference>
<accession>A0A3N4PZI6</accession>